<accession>A0A4Z1CTU7</accession>
<dbReference type="AlphaFoldDB" id="A0A4Z1CTU7"/>
<dbReference type="Proteomes" id="UP000298159">
    <property type="component" value="Unassembled WGS sequence"/>
</dbReference>
<dbReference type="RefSeq" id="WP_135788855.1">
    <property type="nucleotide sequence ID" value="NZ_SRRT01000013.1"/>
</dbReference>
<comment type="caution">
    <text evidence="2">The sequence shown here is derived from an EMBL/GenBank/DDBJ whole genome shotgun (WGS) entry which is preliminary data.</text>
</comment>
<name>A0A4Z1CTU7_9ACTN</name>
<proteinExistence type="predicted"/>
<reference evidence="2 3" key="1">
    <citation type="submission" date="2019-04" db="EMBL/GenBank/DDBJ databases">
        <title>Streptomyces sp. nov. Bv016 isolated from bark of Buahinia variegata.</title>
        <authorList>
            <person name="Kanchanasin P."/>
            <person name="Tanasupawat S."/>
            <person name="Yuki M."/>
            <person name="Kudo T."/>
        </authorList>
    </citation>
    <scope>NUCLEOTIDE SEQUENCE [LARGE SCALE GENOMIC DNA]</scope>
    <source>
        <strain evidence="2 3">Bv016</strain>
    </source>
</reference>
<sequence>MSDTTALDAAKTAIRIATRDQGARALYGARVLYVPGVLDEAAELLSKLFAAGLDHHIEPADWANVTSLPQGVLDALASRYCSRVQITHAELHAARDALVAELTGRGLTVRPGQRIAVDPPAADPRSGHGQQHKSVALSLSSGGWDIRVDEPFGGPPHSIAAPATEDGAREVAELVHKILSGEAPDPFAAPARKEARA</sequence>
<gene>
    <name evidence="2" type="ORF">E5083_30180</name>
</gene>
<organism evidence="2 3">
    <name type="scientific">Streptomyces bauhiniae</name>
    <dbReference type="NCBI Taxonomy" id="2340725"/>
    <lineage>
        <taxon>Bacteria</taxon>
        <taxon>Bacillati</taxon>
        <taxon>Actinomycetota</taxon>
        <taxon>Actinomycetes</taxon>
        <taxon>Kitasatosporales</taxon>
        <taxon>Streptomycetaceae</taxon>
        <taxon>Streptomyces</taxon>
    </lineage>
</organism>
<protein>
    <submittedName>
        <fullName evidence="2">Uncharacterized protein</fullName>
    </submittedName>
</protein>
<dbReference type="EMBL" id="SRRT01000013">
    <property type="protein sequence ID" value="TGN72209.1"/>
    <property type="molecule type" value="Genomic_DNA"/>
</dbReference>
<dbReference type="GeneID" id="95451842"/>
<evidence type="ECO:0000256" key="1">
    <source>
        <dbReference type="SAM" id="MobiDB-lite"/>
    </source>
</evidence>
<keyword evidence="3" id="KW-1185">Reference proteome</keyword>
<evidence type="ECO:0000313" key="2">
    <source>
        <dbReference type="EMBL" id="TGN72209.1"/>
    </source>
</evidence>
<feature type="region of interest" description="Disordered" evidence="1">
    <location>
        <begin position="115"/>
        <end position="134"/>
    </location>
</feature>
<evidence type="ECO:0000313" key="3">
    <source>
        <dbReference type="Proteomes" id="UP000298159"/>
    </source>
</evidence>